<proteinExistence type="predicted"/>
<organism evidence="3 4">
    <name type="scientific">Actinomyces johnsonii F0510</name>
    <dbReference type="NCBI Taxonomy" id="1227262"/>
    <lineage>
        <taxon>Bacteria</taxon>
        <taxon>Bacillati</taxon>
        <taxon>Actinomycetota</taxon>
        <taxon>Actinomycetes</taxon>
        <taxon>Actinomycetales</taxon>
        <taxon>Actinomycetaceae</taxon>
        <taxon>Actinomyces</taxon>
    </lineage>
</organism>
<evidence type="ECO:0008006" key="5">
    <source>
        <dbReference type="Google" id="ProtNLM"/>
    </source>
</evidence>
<gene>
    <name evidence="3" type="ORF">HMPREF1549_01663</name>
</gene>
<feature type="compositionally biased region" description="Basic and acidic residues" evidence="1">
    <location>
        <begin position="61"/>
        <end position="70"/>
    </location>
</feature>
<evidence type="ECO:0000256" key="2">
    <source>
        <dbReference type="SAM" id="SignalP"/>
    </source>
</evidence>
<dbReference type="AlphaFoldDB" id="U1Q8V2"/>
<dbReference type="PATRIC" id="fig|1227262.3.peg.1365"/>
<keyword evidence="2" id="KW-0732">Signal</keyword>
<evidence type="ECO:0000313" key="3">
    <source>
        <dbReference type="EMBL" id="ERH18494.1"/>
    </source>
</evidence>
<dbReference type="Proteomes" id="UP000016498">
    <property type="component" value="Unassembled WGS sequence"/>
</dbReference>
<feature type="signal peptide" evidence="2">
    <location>
        <begin position="1"/>
        <end position="21"/>
    </location>
</feature>
<reference evidence="3 4" key="1">
    <citation type="submission" date="2013-06" db="EMBL/GenBank/DDBJ databases">
        <authorList>
            <person name="Weinstock G."/>
            <person name="Sodergren E."/>
            <person name="Lobos E.A."/>
            <person name="Fulton L."/>
            <person name="Fulton R."/>
            <person name="Courtney L."/>
            <person name="Fronick C."/>
            <person name="O'Laughlin M."/>
            <person name="Godfrey J."/>
            <person name="Wilson R.M."/>
            <person name="Miner T."/>
            <person name="Farmer C."/>
            <person name="Delehaunty K."/>
            <person name="Cordes M."/>
            <person name="Minx P."/>
            <person name="Tomlinson C."/>
            <person name="Chen J."/>
            <person name="Wollam A."/>
            <person name="Pepin K.H."/>
            <person name="Bhonagiri V."/>
            <person name="Zhang X."/>
            <person name="Warren W."/>
            <person name="Mitreva M."/>
            <person name="Mardis E.R."/>
            <person name="Wilson R.K."/>
        </authorList>
    </citation>
    <scope>NUCLEOTIDE SEQUENCE [LARGE SCALE GENOMIC DNA]</scope>
    <source>
        <strain evidence="3 4">F0510</strain>
    </source>
</reference>
<evidence type="ECO:0000256" key="1">
    <source>
        <dbReference type="SAM" id="MobiDB-lite"/>
    </source>
</evidence>
<evidence type="ECO:0000313" key="4">
    <source>
        <dbReference type="Proteomes" id="UP000016498"/>
    </source>
</evidence>
<dbReference type="HOGENOM" id="CLU_2646341_0_0_11"/>
<dbReference type="EMBL" id="AWSD01000164">
    <property type="protein sequence ID" value="ERH18494.1"/>
    <property type="molecule type" value="Genomic_DNA"/>
</dbReference>
<sequence>MRCLFRLSIPACLLMCHPTGAPGPLQGAGQGGEQPIGVDGAEEGTVMIDEYAIDARSFSQTRHDQRRDDEGLPPDS</sequence>
<protein>
    <recommendedName>
        <fullName evidence="5">Secreted protein</fullName>
    </recommendedName>
</protein>
<comment type="caution">
    <text evidence="3">The sequence shown here is derived from an EMBL/GenBank/DDBJ whole genome shotgun (WGS) entry which is preliminary data.</text>
</comment>
<feature type="region of interest" description="Disordered" evidence="1">
    <location>
        <begin position="20"/>
        <end position="76"/>
    </location>
</feature>
<feature type="chain" id="PRO_5004617684" description="Secreted protein" evidence="2">
    <location>
        <begin position="22"/>
        <end position="76"/>
    </location>
</feature>
<accession>U1Q8V2</accession>
<name>U1Q8V2_9ACTO</name>